<gene>
    <name evidence="2" type="ORF">TSPGSL018_15112</name>
</gene>
<feature type="non-terminal residue" evidence="2">
    <location>
        <position position="1"/>
    </location>
</feature>
<feature type="region of interest" description="Disordered" evidence="1">
    <location>
        <begin position="34"/>
        <end position="71"/>
    </location>
</feature>
<name>A0A061R1J9_9CHLO</name>
<organism evidence="2">
    <name type="scientific">Tetraselmis sp. GSL018</name>
    <dbReference type="NCBI Taxonomy" id="582737"/>
    <lineage>
        <taxon>Eukaryota</taxon>
        <taxon>Viridiplantae</taxon>
        <taxon>Chlorophyta</taxon>
        <taxon>core chlorophytes</taxon>
        <taxon>Chlorodendrophyceae</taxon>
        <taxon>Chlorodendrales</taxon>
        <taxon>Chlorodendraceae</taxon>
        <taxon>Tetraselmis</taxon>
    </lineage>
</organism>
<reference evidence="2" key="1">
    <citation type="submission" date="2014-05" db="EMBL/GenBank/DDBJ databases">
        <title>The transcriptome of the halophilic microalga Tetraselmis sp. GSL018 isolated from the Great Salt Lake, Utah.</title>
        <authorList>
            <person name="Jinkerson R.E."/>
            <person name="D'Adamo S."/>
            <person name="Posewitz M.C."/>
        </authorList>
    </citation>
    <scope>NUCLEOTIDE SEQUENCE</scope>
    <source>
        <strain evidence="2">GSL018</strain>
    </source>
</reference>
<protein>
    <submittedName>
        <fullName evidence="2">Uncharacterized protein</fullName>
    </submittedName>
</protein>
<accession>A0A061R1J9</accession>
<dbReference type="AlphaFoldDB" id="A0A061R1J9"/>
<evidence type="ECO:0000256" key="1">
    <source>
        <dbReference type="SAM" id="MobiDB-lite"/>
    </source>
</evidence>
<feature type="non-terminal residue" evidence="2">
    <location>
        <position position="71"/>
    </location>
</feature>
<sequence>GRRREQWIRGLSQMADSAAPNARLTLSHLSPIKKREASKTTQGEIYGVLQGPDPPYGRTIPLPCDRGRESG</sequence>
<proteinExistence type="predicted"/>
<dbReference type="EMBL" id="GBEZ01020855">
    <property type="protein sequence ID" value="JAC65848.1"/>
    <property type="molecule type" value="Transcribed_RNA"/>
</dbReference>
<evidence type="ECO:0000313" key="2">
    <source>
        <dbReference type="EMBL" id="JAC65848.1"/>
    </source>
</evidence>